<dbReference type="AlphaFoldDB" id="A0A9J7D480"/>
<dbReference type="PANTHER" id="PTHR22916:SF3">
    <property type="entry name" value="UDP-GLCNAC:BETAGAL BETA-1,3-N-ACETYLGLUCOSAMINYLTRANSFERASE-LIKE PROTEIN 1"/>
    <property type="match status" value="1"/>
</dbReference>
<dbReference type="RefSeq" id="XP_005191253.3">
    <property type="nucleotide sequence ID" value="XM_005191196.4"/>
</dbReference>
<dbReference type="PANTHER" id="PTHR22916">
    <property type="entry name" value="GLYCOSYLTRANSFERASE"/>
    <property type="match status" value="1"/>
</dbReference>
<dbReference type="SUPFAM" id="SSF53448">
    <property type="entry name" value="Nucleotide-diphospho-sugar transferases"/>
    <property type="match status" value="1"/>
</dbReference>
<dbReference type="Pfam" id="PF00535">
    <property type="entry name" value="Glycos_transf_2"/>
    <property type="match status" value="1"/>
</dbReference>
<evidence type="ECO:0000259" key="1">
    <source>
        <dbReference type="Pfam" id="PF00535"/>
    </source>
</evidence>
<dbReference type="InterPro" id="IPR029044">
    <property type="entry name" value="Nucleotide-diphossugar_trans"/>
</dbReference>
<evidence type="ECO:0000313" key="3">
    <source>
        <dbReference type="RefSeq" id="XP_005191253.3"/>
    </source>
</evidence>
<dbReference type="Proteomes" id="UP001652621">
    <property type="component" value="Unplaced"/>
</dbReference>
<gene>
    <name evidence="3" type="primary">LOC101889894</name>
</gene>
<dbReference type="Gene3D" id="3.90.550.10">
    <property type="entry name" value="Spore Coat Polysaccharide Biosynthesis Protein SpsA, Chain A"/>
    <property type="match status" value="1"/>
</dbReference>
<dbReference type="OrthoDB" id="206708at2759"/>
<dbReference type="InterPro" id="IPR001173">
    <property type="entry name" value="Glyco_trans_2-like"/>
</dbReference>
<protein>
    <submittedName>
        <fullName evidence="3">UDP-GlcNAc:betaGal beta-1,3-N-acetylglucosaminyltransferase-like protein 1 isoform X1</fullName>
    </submittedName>
</protein>
<accession>A0A9J7D480</accession>
<dbReference type="KEGG" id="mde:101889894"/>
<keyword evidence="2" id="KW-1185">Reference proteome</keyword>
<feature type="domain" description="Glycosyltransferase 2-like" evidence="1">
    <location>
        <begin position="102"/>
        <end position="245"/>
    </location>
</feature>
<sequence length="419" mass="48124">MPQIVQTKDLISVIITVLNGAKWIDGCMKSIINQTAVIKCQINTVSEAQTPLVSKTMTSPTTSLLPAKNNSNDDMAFVQLPKQATSIVRGSSESQPKVVLSVEICVFEDCSCDNTYDLLCSWQRTLRESYKIPMIILRNNTGQPKGVGYGRNRAIEASKGNYLCFQDIDDEMMPERITKQYALAKQHKNAIIGSKFTRIPNNATCRFTKWANDLSSEQLMIQIYTSNGPTIIMPTWMCHRMVYNQIKGGFSEEGQGCPEDLIFFYKHLDKNGIIKRVDEYLLKYRYHNEATTFSVQEKTIRHIRLNHLLHNILQTKPWSDGFSIWNAGKQGRKLFRELPMEQKKRVAAFCDVDKNKINKFYKYYDRQSRQQTFSIPIVHFSQVQPPIIICMKLDLTNGDFEANLQSLHIKEGQDYILFT</sequence>
<evidence type="ECO:0000313" key="2">
    <source>
        <dbReference type="Proteomes" id="UP001652621"/>
    </source>
</evidence>
<dbReference type="GeneID" id="101889894"/>
<name>A0A9J7D480_MUSDO</name>
<organism evidence="2 3">
    <name type="scientific">Musca domestica</name>
    <name type="common">House fly</name>
    <dbReference type="NCBI Taxonomy" id="7370"/>
    <lineage>
        <taxon>Eukaryota</taxon>
        <taxon>Metazoa</taxon>
        <taxon>Ecdysozoa</taxon>
        <taxon>Arthropoda</taxon>
        <taxon>Hexapoda</taxon>
        <taxon>Insecta</taxon>
        <taxon>Pterygota</taxon>
        <taxon>Neoptera</taxon>
        <taxon>Endopterygota</taxon>
        <taxon>Diptera</taxon>
        <taxon>Brachycera</taxon>
        <taxon>Muscomorpha</taxon>
        <taxon>Muscoidea</taxon>
        <taxon>Muscidae</taxon>
        <taxon>Musca</taxon>
    </lineage>
</organism>
<proteinExistence type="predicted"/>
<reference evidence="3" key="1">
    <citation type="submission" date="2025-08" db="UniProtKB">
        <authorList>
            <consortium name="RefSeq"/>
        </authorList>
    </citation>
    <scope>IDENTIFICATION</scope>
    <source>
        <strain evidence="3">Aabys</strain>
        <tissue evidence="3">Whole body</tissue>
    </source>
</reference>
<dbReference type="GO" id="GO:0016758">
    <property type="term" value="F:hexosyltransferase activity"/>
    <property type="evidence" value="ECO:0007669"/>
    <property type="project" value="UniProtKB-ARBA"/>
</dbReference>
<dbReference type="VEuPathDB" id="VectorBase:MDOMA2_020564"/>